<gene>
    <name evidence="1" type="ORF">UFOVP219_6</name>
</gene>
<organism evidence="1">
    <name type="scientific">uncultured Caudovirales phage</name>
    <dbReference type="NCBI Taxonomy" id="2100421"/>
    <lineage>
        <taxon>Viruses</taxon>
        <taxon>Duplodnaviria</taxon>
        <taxon>Heunggongvirae</taxon>
        <taxon>Uroviricota</taxon>
        <taxon>Caudoviricetes</taxon>
        <taxon>Peduoviridae</taxon>
        <taxon>Maltschvirus</taxon>
        <taxon>Maltschvirus maltsch</taxon>
    </lineage>
</organism>
<proteinExistence type="predicted"/>
<reference evidence="1" key="1">
    <citation type="submission" date="2020-05" db="EMBL/GenBank/DDBJ databases">
        <authorList>
            <person name="Chiriac C."/>
            <person name="Salcher M."/>
            <person name="Ghai R."/>
            <person name="Kavagutti S V."/>
        </authorList>
    </citation>
    <scope>NUCLEOTIDE SEQUENCE</scope>
</reference>
<sequence length="80" mass="8778">MTLHKNPVVRNAVIDEAAILLFDPNLVWASDMNDIKDTLGALLVSCKADENSVLHLLAFNLAQKVLGQKHSDQGKIELRG</sequence>
<evidence type="ECO:0000313" key="1">
    <source>
        <dbReference type="EMBL" id="CAB5218346.1"/>
    </source>
</evidence>
<name>A0A6J7WKN9_9CAUD</name>
<accession>A0A6J7WKN9</accession>
<dbReference type="EMBL" id="LR798260">
    <property type="protein sequence ID" value="CAB5218346.1"/>
    <property type="molecule type" value="Genomic_DNA"/>
</dbReference>
<protein>
    <submittedName>
        <fullName evidence="1">Uncharacterized protein</fullName>
    </submittedName>
</protein>